<dbReference type="EMBL" id="KX349305">
    <property type="protein sequence ID" value="AOO14694.1"/>
    <property type="molecule type" value="Genomic_DNA"/>
</dbReference>
<dbReference type="EMBL" id="KX349299">
    <property type="protein sequence ID" value="AOO13394.1"/>
    <property type="molecule type" value="Genomic_DNA"/>
</dbReference>
<evidence type="ECO:0000313" key="10">
    <source>
        <dbReference type="EMBL" id="AOO14910.1"/>
    </source>
</evidence>
<dbReference type="EMBL" id="KX349304">
    <property type="protein sequence ID" value="AOO14478.1"/>
    <property type="molecule type" value="Genomic_DNA"/>
</dbReference>
<evidence type="ECO:0000313" key="2">
    <source>
        <dbReference type="EMBL" id="AOO13178.1"/>
    </source>
</evidence>
<accession>A0A1D7SJE4</accession>
<feature type="transmembrane region" description="Helical" evidence="1">
    <location>
        <begin position="6"/>
        <end position="26"/>
    </location>
</feature>
<protein>
    <submittedName>
        <fullName evidence="5">Uncharacterized protein</fullName>
    </submittedName>
</protein>
<dbReference type="EMBL" id="KX349302">
    <property type="protein sequence ID" value="AOO14042.1"/>
    <property type="molecule type" value="Genomic_DNA"/>
</dbReference>
<evidence type="ECO:0000313" key="9">
    <source>
        <dbReference type="EMBL" id="AOO14694.1"/>
    </source>
</evidence>
<dbReference type="EMBL" id="KX349300">
    <property type="protein sequence ID" value="AOO13610.1"/>
    <property type="molecule type" value="Genomic_DNA"/>
</dbReference>
<dbReference type="EMBL" id="KX349298">
    <property type="protein sequence ID" value="AOO13178.1"/>
    <property type="molecule type" value="Genomic_DNA"/>
</dbReference>
<dbReference type="EMBL" id="KX349306">
    <property type="protein sequence ID" value="AOO14910.1"/>
    <property type="molecule type" value="Genomic_DNA"/>
</dbReference>
<dbReference type="EMBL" id="KX349303">
    <property type="protein sequence ID" value="AOO14261.1"/>
    <property type="molecule type" value="Genomic_DNA"/>
</dbReference>
<dbReference type="Proteomes" id="UP000225808">
    <property type="component" value="Segment"/>
</dbReference>
<dbReference type="Proteomes" id="UP000225271">
    <property type="component" value="Segment"/>
</dbReference>
<proteinExistence type="predicted"/>
<name>A0A1D7SJE4_9CAUD</name>
<reference evidence="11 12" key="1">
    <citation type="journal article" date="2016" name="Environ. Microbiol.">
        <title>Genomic diversification of marine cyanophages into stable ecotypes.</title>
        <authorList>
            <person name="Marston M.F."/>
            <person name="Martiny J.B."/>
        </authorList>
    </citation>
    <scope>NUCLEOTIDE SEQUENCE [LARGE SCALE GENOMIC DNA]</scope>
    <source>
        <strain evidence="2">LIS_02_1110</strain>
        <strain evidence="3">LIS_22_0610</strain>
        <strain evidence="4">Np_11_1211</strain>
        <strain evidence="5">Np_45_0711</strain>
        <strain evidence="6">RW_03_0110</strain>
        <strain evidence="7">Sn_11_0110</strain>
        <strain evidence="8">Sn_18_0910</strain>
        <strain evidence="9">Sn_23_0910</strain>
        <strain evidence="10">W1_23_0910</strain>
    </source>
</reference>
<evidence type="ECO:0000313" key="3">
    <source>
        <dbReference type="EMBL" id="AOO13394.1"/>
    </source>
</evidence>
<dbReference type="Proteomes" id="UP000223711">
    <property type="component" value="Segment"/>
</dbReference>
<organism evidence="5 13">
    <name type="scientific">Cyanophage S-RIM14</name>
    <dbReference type="NCBI Taxonomy" id="1278423"/>
    <lineage>
        <taxon>Viruses</taxon>
        <taxon>Duplodnaviria</taxon>
        <taxon>Heunggongvirae</taxon>
        <taxon>Uroviricota</taxon>
        <taxon>Caudoviricetes</taxon>
        <taxon>Pantevenvirales</taxon>
        <taxon>Kyanoviridae</taxon>
        <taxon>Ahtivirus</taxon>
        <taxon>Ahtivirus sagseatwo</taxon>
    </lineage>
</organism>
<evidence type="ECO:0000313" key="4">
    <source>
        <dbReference type="EMBL" id="AOO13610.1"/>
    </source>
</evidence>
<gene>
    <name evidence="2" type="ORF">LIS021110_064</name>
    <name evidence="3" type="ORF">LIS110610_064</name>
    <name evidence="4" type="ORF">Np111211_064</name>
    <name evidence="5" type="ORF">Np450711_064</name>
    <name evidence="6" type="ORF">RW030110_064</name>
    <name evidence="7" type="ORF">Sn110110_067</name>
    <name evidence="8" type="ORF">Sn180910_064</name>
    <name evidence="9" type="ORF">Sn230910_064</name>
    <name evidence="10" type="ORF">W1230910_064</name>
</gene>
<keyword evidence="1" id="KW-0472">Membrane</keyword>
<dbReference type="Proteomes" id="UP000223576">
    <property type="component" value="Segment"/>
</dbReference>
<dbReference type="Proteomes" id="UP000224257">
    <property type="component" value="Segment"/>
</dbReference>
<keyword evidence="1" id="KW-0812">Transmembrane</keyword>
<dbReference type="Proteomes" id="UP000223288">
    <property type="component" value="Segment"/>
</dbReference>
<dbReference type="EMBL" id="KX349301">
    <property type="protein sequence ID" value="AOO13826.1"/>
    <property type="molecule type" value="Genomic_DNA"/>
</dbReference>
<evidence type="ECO:0000313" key="8">
    <source>
        <dbReference type="EMBL" id="AOO14478.1"/>
    </source>
</evidence>
<keyword evidence="1" id="KW-1133">Transmembrane helix</keyword>
<evidence type="ECO:0000313" key="12">
    <source>
        <dbReference type="Proteomes" id="UP000223576"/>
    </source>
</evidence>
<evidence type="ECO:0000313" key="11">
    <source>
        <dbReference type="Proteomes" id="UP000223288"/>
    </source>
</evidence>
<dbReference type="Proteomes" id="UP000223981">
    <property type="component" value="Segment"/>
</dbReference>
<dbReference type="Proteomes" id="UP000226173">
    <property type="component" value="Segment"/>
</dbReference>
<sequence length="44" mass="5012">MSKITQYGLSGICVMFALVGYLNFLAHRDTQMMNYYDSTIQGTK</sequence>
<evidence type="ECO:0000313" key="5">
    <source>
        <dbReference type="EMBL" id="AOO13826.1"/>
    </source>
</evidence>
<evidence type="ECO:0000256" key="1">
    <source>
        <dbReference type="SAM" id="Phobius"/>
    </source>
</evidence>
<dbReference type="Proteomes" id="UP000224953">
    <property type="component" value="Genome"/>
</dbReference>
<evidence type="ECO:0000313" key="6">
    <source>
        <dbReference type="EMBL" id="AOO14042.1"/>
    </source>
</evidence>
<evidence type="ECO:0000313" key="7">
    <source>
        <dbReference type="EMBL" id="AOO14261.1"/>
    </source>
</evidence>
<evidence type="ECO:0000313" key="13">
    <source>
        <dbReference type="Proteomes" id="UP000224257"/>
    </source>
</evidence>